<feature type="region of interest" description="Disordered" evidence="1">
    <location>
        <begin position="1"/>
        <end position="25"/>
    </location>
</feature>
<evidence type="ECO:0000313" key="3">
    <source>
        <dbReference type="Proteomes" id="UP000799421"/>
    </source>
</evidence>
<sequence length="58" mass="6505">MIPRFKERAEKAKKQQGKLGRALQEQNSLSQAGLLQQNASNNLGQRAADQKAALRNWD</sequence>
<dbReference type="EMBL" id="MU006021">
    <property type="protein sequence ID" value="KAF2857981.1"/>
    <property type="molecule type" value="Genomic_DNA"/>
</dbReference>
<evidence type="ECO:0000313" key="2">
    <source>
        <dbReference type="EMBL" id="KAF2857981.1"/>
    </source>
</evidence>
<reference evidence="2" key="1">
    <citation type="journal article" date="2020" name="Stud. Mycol.">
        <title>101 Dothideomycetes genomes: a test case for predicting lifestyles and emergence of pathogens.</title>
        <authorList>
            <person name="Haridas S."/>
            <person name="Albert R."/>
            <person name="Binder M."/>
            <person name="Bloem J."/>
            <person name="Labutti K."/>
            <person name="Salamov A."/>
            <person name="Andreopoulos B."/>
            <person name="Baker S."/>
            <person name="Barry K."/>
            <person name="Bills G."/>
            <person name="Bluhm B."/>
            <person name="Cannon C."/>
            <person name="Castanera R."/>
            <person name="Culley D."/>
            <person name="Daum C."/>
            <person name="Ezra D."/>
            <person name="Gonzalez J."/>
            <person name="Henrissat B."/>
            <person name="Kuo A."/>
            <person name="Liang C."/>
            <person name="Lipzen A."/>
            <person name="Lutzoni F."/>
            <person name="Magnuson J."/>
            <person name="Mondo S."/>
            <person name="Nolan M."/>
            <person name="Ohm R."/>
            <person name="Pangilinan J."/>
            <person name="Park H.-J."/>
            <person name="Ramirez L."/>
            <person name="Alfaro M."/>
            <person name="Sun H."/>
            <person name="Tritt A."/>
            <person name="Yoshinaga Y."/>
            <person name="Zwiers L.-H."/>
            <person name="Turgeon B."/>
            <person name="Goodwin S."/>
            <person name="Spatafora J."/>
            <person name="Crous P."/>
            <person name="Grigoriev I."/>
        </authorList>
    </citation>
    <scope>NUCLEOTIDE SEQUENCE</scope>
    <source>
        <strain evidence="2">CBS 480.64</strain>
    </source>
</reference>
<organism evidence="2 3">
    <name type="scientific">Piedraia hortae CBS 480.64</name>
    <dbReference type="NCBI Taxonomy" id="1314780"/>
    <lineage>
        <taxon>Eukaryota</taxon>
        <taxon>Fungi</taxon>
        <taxon>Dikarya</taxon>
        <taxon>Ascomycota</taxon>
        <taxon>Pezizomycotina</taxon>
        <taxon>Dothideomycetes</taxon>
        <taxon>Dothideomycetidae</taxon>
        <taxon>Capnodiales</taxon>
        <taxon>Piedraiaceae</taxon>
        <taxon>Piedraia</taxon>
    </lineage>
</organism>
<protein>
    <submittedName>
        <fullName evidence="2">Uncharacterized protein</fullName>
    </submittedName>
</protein>
<proteinExistence type="predicted"/>
<dbReference type="Proteomes" id="UP000799421">
    <property type="component" value="Unassembled WGS sequence"/>
</dbReference>
<feature type="compositionally biased region" description="Basic and acidic residues" evidence="1">
    <location>
        <begin position="1"/>
        <end position="13"/>
    </location>
</feature>
<evidence type="ECO:0000256" key="1">
    <source>
        <dbReference type="SAM" id="MobiDB-lite"/>
    </source>
</evidence>
<accession>A0A6A7BRX2</accession>
<keyword evidence="3" id="KW-1185">Reference proteome</keyword>
<gene>
    <name evidence="2" type="ORF">K470DRAFT_260263</name>
</gene>
<name>A0A6A7BRX2_9PEZI</name>
<feature type="region of interest" description="Disordered" evidence="1">
    <location>
        <begin position="39"/>
        <end position="58"/>
    </location>
</feature>
<dbReference type="AlphaFoldDB" id="A0A6A7BRX2"/>